<dbReference type="PANTHER" id="PTHR34478:SF1">
    <property type="entry name" value="PROTEIN LEMA"/>
    <property type="match status" value="1"/>
</dbReference>
<dbReference type="Proteomes" id="UP000033633">
    <property type="component" value="Unassembled WGS sequence"/>
</dbReference>
<protein>
    <submittedName>
        <fullName evidence="7">LemA family protein</fullName>
    </submittedName>
</protein>
<dbReference type="PANTHER" id="PTHR34478">
    <property type="entry name" value="PROTEIN LEMA"/>
    <property type="match status" value="1"/>
</dbReference>
<evidence type="ECO:0000256" key="5">
    <source>
        <dbReference type="ARBA" id="ARBA00023136"/>
    </source>
</evidence>
<accession>A0A0F5VGB8</accession>
<evidence type="ECO:0000256" key="1">
    <source>
        <dbReference type="ARBA" id="ARBA00004167"/>
    </source>
</evidence>
<keyword evidence="8" id="KW-1185">Reference proteome</keyword>
<dbReference type="SUPFAM" id="SSF140478">
    <property type="entry name" value="LemA-like"/>
    <property type="match status" value="1"/>
</dbReference>
<keyword evidence="5" id="KW-0472">Membrane</keyword>
<keyword evidence="6" id="KW-0175">Coiled coil</keyword>
<dbReference type="PATRIC" id="fig|265726.11.peg.2079"/>
<dbReference type="STRING" id="265726.KY46_03660"/>
<evidence type="ECO:0000313" key="7">
    <source>
        <dbReference type="EMBL" id="KKD01221.1"/>
    </source>
</evidence>
<keyword evidence="3" id="KW-0812">Transmembrane</keyword>
<evidence type="ECO:0000313" key="8">
    <source>
        <dbReference type="Proteomes" id="UP000033633"/>
    </source>
</evidence>
<comment type="similarity">
    <text evidence="2">Belongs to the LemA family.</text>
</comment>
<dbReference type="Gene3D" id="1.20.1440.20">
    <property type="entry name" value="LemA-like domain"/>
    <property type="match status" value="1"/>
</dbReference>
<dbReference type="Pfam" id="PF04011">
    <property type="entry name" value="LemA"/>
    <property type="match status" value="1"/>
</dbReference>
<sequence>MGMWFAVGFIVVVLFLGVAIYNGLIARKNQVDNADSTIDVMLKKRFDLLPNMVETVKAYMSHEREVLNELTELRTRFQSDMATGEKKPELDRRLNQVFSRFNIMVEAYPDLKASNNFSQLQRSINETEEQIAAARRAYNAAVTDLNNGIEMFPSNLFARRMGLTQRILFDIPEAQTQLPDIAELFENRANKDAR</sequence>
<dbReference type="AlphaFoldDB" id="A0A0F5VGB8"/>
<comment type="subcellular location">
    <subcellularLocation>
        <location evidence="1">Membrane</location>
        <topology evidence="1">Single-pass membrane protein</topology>
    </subcellularLocation>
</comment>
<evidence type="ECO:0000256" key="2">
    <source>
        <dbReference type="ARBA" id="ARBA00008854"/>
    </source>
</evidence>
<reference evidence="7 8" key="1">
    <citation type="submission" date="2014-12" db="EMBL/GenBank/DDBJ databases">
        <title>Mercury Reductase activity and rhizosphere competence traits in the genome of root associated Photobacterium halotolerans MELD1.</title>
        <authorList>
            <person name="Mathew D.C."/>
            <person name="Huang C.-C."/>
        </authorList>
    </citation>
    <scope>NUCLEOTIDE SEQUENCE [LARGE SCALE GENOMIC DNA]</scope>
    <source>
        <strain evidence="7 8">MELD1</strain>
    </source>
</reference>
<gene>
    <name evidence="7" type="ORF">KY46_03660</name>
</gene>
<evidence type="ECO:0000256" key="4">
    <source>
        <dbReference type="ARBA" id="ARBA00022989"/>
    </source>
</evidence>
<organism evidence="7 8">
    <name type="scientific">Photobacterium halotolerans</name>
    <dbReference type="NCBI Taxonomy" id="265726"/>
    <lineage>
        <taxon>Bacteria</taxon>
        <taxon>Pseudomonadati</taxon>
        <taxon>Pseudomonadota</taxon>
        <taxon>Gammaproteobacteria</taxon>
        <taxon>Vibrionales</taxon>
        <taxon>Vibrionaceae</taxon>
        <taxon>Photobacterium</taxon>
    </lineage>
</organism>
<name>A0A0F5VGB8_9GAMM</name>
<comment type="caution">
    <text evidence="7">The sequence shown here is derived from an EMBL/GenBank/DDBJ whole genome shotgun (WGS) entry which is preliminary data.</text>
</comment>
<dbReference type="InterPro" id="IPR007156">
    <property type="entry name" value="MamQ_LemA"/>
</dbReference>
<dbReference type="EMBL" id="JWYV01000002">
    <property type="protein sequence ID" value="KKD01221.1"/>
    <property type="molecule type" value="Genomic_DNA"/>
</dbReference>
<dbReference type="GO" id="GO:0016020">
    <property type="term" value="C:membrane"/>
    <property type="evidence" value="ECO:0007669"/>
    <property type="project" value="UniProtKB-SubCell"/>
</dbReference>
<evidence type="ECO:0000256" key="3">
    <source>
        <dbReference type="ARBA" id="ARBA00022692"/>
    </source>
</evidence>
<keyword evidence="4" id="KW-1133">Transmembrane helix</keyword>
<evidence type="ECO:0000256" key="6">
    <source>
        <dbReference type="SAM" id="Coils"/>
    </source>
</evidence>
<dbReference type="InterPro" id="IPR023353">
    <property type="entry name" value="LemA-like_dom_sf"/>
</dbReference>
<feature type="coiled-coil region" evidence="6">
    <location>
        <begin position="117"/>
        <end position="144"/>
    </location>
</feature>
<proteinExistence type="inferred from homology"/>
<dbReference type="OrthoDB" id="9804152at2"/>